<evidence type="ECO:0000256" key="3">
    <source>
        <dbReference type="ARBA" id="ARBA00004496"/>
    </source>
</evidence>
<dbReference type="GO" id="GO:0000166">
    <property type="term" value="F:nucleotide binding"/>
    <property type="evidence" value="ECO:0007669"/>
    <property type="project" value="UniProtKB-KW"/>
</dbReference>
<proteinExistence type="inferred from homology"/>
<dbReference type="AlphaFoldDB" id="A0A4P8L5M2"/>
<keyword evidence="8 9" id="KW-0378">Hydrolase</keyword>
<sequence length="257" mass="27916">MRVLLTNDDGIFSKGIEALYEALNAVHEVFVVAPETEQSAVGHAITFLDPLRVKPVKRNGRFFGHACSGTPADCVKLAVRELVKPLPDVVVSGINLGANVGINVLYSGTVSAATEGALLGLPAVAVSIDSFQPTDFRAAADIVMQVVDAIGANGLPPGVSLNINVPNMHPEGIRGVRVTHQGELRLQESYDRRVDPRNREYYWLTSQLVGTEENLDADARALNEGFISITPIQHDLTAHGMLAELRAWGLEREYERR</sequence>
<evidence type="ECO:0000256" key="4">
    <source>
        <dbReference type="ARBA" id="ARBA00011062"/>
    </source>
</evidence>
<reference evidence="11 12" key="2">
    <citation type="submission" date="2019-05" db="EMBL/GenBank/DDBJ databases">
        <authorList>
            <person name="Suflita J.M."/>
            <person name="Marks C.R."/>
        </authorList>
    </citation>
    <scope>NUCLEOTIDE SEQUENCE [LARGE SCALE GENOMIC DNA]</scope>
    <source>
        <strain evidence="11 12">ALDC</strain>
    </source>
</reference>
<dbReference type="OrthoDB" id="9780815at2"/>
<dbReference type="SUPFAM" id="SSF64167">
    <property type="entry name" value="SurE-like"/>
    <property type="match status" value="1"/>
</dbReference>
<keyword evidence="5 9" id="KW-0963">Cytoplasm</keyword>
<dbReference type="EC" id="3.1.3.5" evidence="9"/>
<dbReference type="EMBL" id="CP040098">
    <property type="protein sequence ID" value="QCQ23346.1"/>
    <property type="molecule type" value="Genomic_DNA"/>
</dbReference>
<dbReference type="PANTHER" id="PTHR30457">
    <property type="entry name" value="5'-NUCLEOTIDASE SURE"/>
    <property type="match status" value="1"/>
</dbReference>
<evidence type="ECO:0000256" key="8">
    <source>
        <dbReference type="ARBA" id="ARBA00022801"/>
    </source>
</evidence>
<evidence type="ECO:0000256" key="7">
    <source>
        <dbReference type="ARBA" id="ARBA00022741"/>
    </source>
</evidence>
<evidence type="ECO:0000313" key="12">
    <source>
        <dbReference type="Proteomes" id="UP000298602"/>
    </source>
</evidence>
<comment type="catalytic activity">
    <reaction evidence="1 9">
        <text>a ribonucleoside 5'-phosphate + H2O = a ribonucleoside + phosphate</text>
        <dbReference type="Rhea" id="RHEA:12484"/>
        <dbReference type="ChEBI" id="CHEBI:15377"/>
        <dbReference type="ChEBI" id="CHEBI:18254"/>
        <dbReference type="ChEBI" id="CHEBI:43474"/>
        <dbReference type="ChEBI" id="CHEBI:58043"/>
        <dbReference type="EC" id="3.1.3.5"/>
    </reaction>
</comment>
<feature type="binding site" evidence="9">
    <location>
        <position position="9"/>
    </location>
    <ligand>
        <name>a divalent metal cation</name>
        <dbReference type="ChEBI" id="CHEBI:60240"/>
    </ligand>
</feature>
<dbReference type="InterPro" id="IPR036523">
    <property type="entry name" value="SurE-like_sf"/>
</dbReference>
<comment type="subcellular location">
    <subcellularLocation>
        <location evidence="3 9">Cytoplasm</location>
    </subcellularLocation>
</comment>
<comment type="cofactor">
    <cofactor evidence="2">
        <name>Mg(2+)</name>
        <dbReference type="ChEBI" id="CHEBI:18420"/>
    </cofactor>
</comment>
<reference evidence="11 12" key="1">
    <citation type="submission" date="2019-05" db="EMBL/GenBank/DDBJ databases">
        <title>The Complete Genome Sequence of the n-alkane-degrading Desulfoglaeba alkanexedens ALDC reveals multiple alkylsuccinate synthase gene clusters.</title>
        <authorList>
            <person name="Callaghan A.V."/>
            <person name="Davidova I.A."/>
            <person name="Duncan K.E."/>
            <person name="Morris B."/>
            <person name="McInerney M.J."/>
        </authorList>
    </citation>
    <scope>NUCLEOTIDE SEQUENCE [LARGE SCALE GENOMIC DNA]</scope>
    <source>
        <strain evidence="11 12">ALDC</strain>
    </source>
</reference>
<dbReference type="InterPro" id="IPR030048">
    <property type="entry name" value="SurE"/>
</dbReference>
<feature type="binding site" evidence="9">
    <location>
        <position position="8"/>
    </location>
    <ligand>
        <name>a divalent metal cation</name>
        <dbReference type="ChEBI" id="CHEBI:60240"/>
    </ligand>
</feature>
<dbReference type="RefSeq" id="WP_137425625.1">
    <property type="nucleotide sequence ID" value="NZ_CP040098.1"/>
</dbReference>
<evidence type="ECO:0000256" key="5">
    <source>
        <dbReference type="ARBA" id="ARBA00022490"/>
    </source>
</evidence>
<name>A0A4P8L5M2_9BACT</name>
<dbReference type="InterPro" id="IPR002828">
    <property type="entry name" value="SurE-like_Pase/nucleotidase"/>
</dbReference>
<evidence type="ECO:0000256" key="9">
    <source>
        <dbReference type="HAMAP-Rule" id="MF_00060"/>
    </source>
</evidence>
<dbReference type="NCBIfam" id="TIGR00087">
    <property type="entry name" value="surE"/>
    <property type="match status" value="1"/>
</dbReference>
<comment type="cofactor">
    <cofactor evidence="9">
        <name>a divalent metal cation</name>
        <dbReference type="ChEBI" id="CHEBI:60240"/>
    </cofactor>
    <text evidence="9">Binds 1 divalent metal cation per subunit.</text>
</comment>
<dbReference type="HAMAP" id="MF_00060">
    <property type="entry name" value="SurE"/>
    <property type="match status" value="1"/>
</dbReference>
<keyword evidence="7 9" id="KW-0547">Nucleotide-binding</keyword>
<dbReference type="FunFam" id="3.40.1210.10:FF:000001">
    <property type="entry name" value="5'/3'-nucleotidase SurE"/>
    <property type="match status" value="1"/>
</dbReference>
<dbReference type="Pfam" id="PF01975">
    <property type="entry name" value="SurE"/>
    <property type="match status" value="1"/>
</dbReference>
<dbReference type="NCBIfam" id="NF001492">
    <property type="entry name" value="PRK00346.2-2"/>
    <property type="match status" value="1"/>
</dbReference>
<feature type="binding site" evidence="9">
    <location>
        <position position="95"/>
    </location>
    <ligand>
        <name>a divalent metal cation</name>
        <dbReference type="ChEBI" id="CHEBI:60240"/>
    </ligand>
</feature>
<evidence type="ECO:0000256" key="1">
    <source>
        <dbReference type="ARBA" id="ARBA00000815"/>
    </source>
</evidence>
<dbReference type="GO" id="GO:0008253">
    <property type="term" value="F:5'-nucleotidase activity"/>
    <property type="evidence" value="ECO:0007669"/>
    <property type="project" value="UniProtKB-UniRule"/>
</dbReference>
<dbReference type="GO" id="GO:0046872">
    <property type="term" value="F:metal ion binding"/>
    <property type="evidence" value="ECO:0007669"/>
    <property type="project" value="UniProtKB-UniRule"/>
</dbReference>
<evidence type="ECO:0000259" key="10">
    <source>
        <dbReference type="Pfam" id="PF01975"/>
    </source>
</evidence>
<feature type="binding site" evidence="9">
    <location>
        <position position="39"/>
    </location>
    <ligand>
        <name>a divalent metal cation</name>
        <dbReference type="ChEBI" id="CHEBI:60240"/>
    </ligand>
</feature>
<organism evidence="11 12">
    <name type="scientific">Desulfoglaeba alkanexedens ALDC</name>
    <dbReference type="NCBI Taxonomy" id="980445"/>
    <lineage>
        <taxon>Bacteria</taxon>
        <taxon>Pseudomonadati</taxon>
        <taxon>Thermodesulfobacteriota</taxon>
        <taxon>Syntrophobacteria</taxon>
        <taxon>Syntrophobacterales</taxon>
        <taxon>Syntrophobacteraceae</taxon>
        <taxon>Desulfoglaeba</taxon>
    </lineage>
</organism>
<dbReference type="KEGG" id="dax:FDQ92_14920"/>
<dbReference type="Proteomes" id="UP000298602">
    <property type="component" value="Chromosome"/>
</dbReference>
<feature type="domain" description="Survival protein SurE-like phosphatase/nucleotidase" evidence="10">
    <location>
        <begin position="3"/>
        <end position="186"/>
    </location>
</feature>
<accession>A0A4P8L5M2</accession>
<comment type="similarity">
    <text evidence="4 9">Belongs to the SurE nucleotidase family.</text>
</comment>
<evidence type="ECO:0000313" key="11">
    <source>
        <dbReference type="EMBL" id="QCQ23346.1"/>
    </source>
</evidence>
<gene>
    <name evidence="9 11" type="primary">surE</name>
    <name evidence="11" type="ORF">FDQ92_14920</name>
</gene>
<evidence type="ECO:0000256" key="6">
    <source>
        <dbReference type="ARBA" id="ARBA00022723"/>
    </source>
</evidence>
<protein>
    <recommendedName>
        <fullName evidence="9">5'-nucleotidase SurE</fullName>
        <ecNumber evidence="9">3.1.3.5</ecNumber>
    </recommendedName>
    <alternativeName>
        <fullName evidence="9">Nucleoside 5'-monophosphate phosphohydrolase</fullName>
    </alternativeName>
</protein>
<dbReference type="GO" id="GO:0005737">
    <property type="term" value="C:cytoplasm"/>
    <property type="evidence" value="ECO:0007669"/>
    <property type="project" value="UniProtKB-SubCell"/>
</dbReference>
<comment type="function">
    <text evidence="9">Nucleotidase that shows phosphatase activity on nucleoside 5'-monophosphates.</text>
</comment>
<dbReference type="PANTHER" id="PTHR30457:SF0">
    <property type="entry name" value="PHOSPHATASE, PUTATIVE (AFU_ORTHOLOGUE AFUA_4G01070)-RELATED"/>
    <property type="match status" value="1"/>
</dbReference>
<keyword evidence="6 9" id="KW-0479">Metal-binding</keyword>
<dbReference type="Gene3D" id="3.40.1210.10">
    <property type="entry name" value="Survival protein SurE-like phosphatase/nucleotidase"/>
    <property type="match status" value="1"/>
</dbReference>
<dbReference type="NCBIfam" id="NF001490">
    <property type="entry name" value="PRK00346.1-4"/>
    <property type="match status" value="1"/>
</dbReference>
<evidence type="ECO:0000256" key="2">
    <source>
        <dbReference type="ARBA" id="ARBA00001946"/>
    </source>
</evidence>
<keyword evidence="12" id="KW-1185">Reference proteome</keyword>